<dbReference type="Proteomes" id="UP001207468">
    <property type="component" value="Unassembled WGS sequence"/>
</dbReference>
<proteinExistence type="predicted"/>
<name>A0ACC0UC09_9AGAM</name>
<sequence length="531" mass="54394">MSTDNVKRVVDFSLYLVTGRNLLPHGKSYLTCIEEALRGGVTVVQVREKEVETAEFLEIANDTIALCSRYNVPVIINDRIDVALASGAAGVHLGQSDMPLAIVRKLLPPSAIIGVSCTTREHALKAVEEGADYVGLGAIYATRTKDVSAPGSVCGIAGARAMLGALEGTGVKAVAIGGVNSKNVLRTLHGCVSSTGHALDGVAVVSDIMASPEPYATASCLAQTFCAWSAAVSRGPAAFLVKAQYTREGIAAAAATLVDTVRRVRPLVHQITNNVVKTQSANVTLALGGSPIMAEAEAEQADLARVPGGLLINYGTVDAIDGMLAAGIHANQNRKPVVFDPVGVGATSFRRATAAKLLDAWQPTVIKGNAAEIGALADSEEVKAQGVDSLGGFKDASAVVRSLARTHRCIVLLSGPTDYLSDGSTVIRLSNGHAILGQITGAGCVLGTAIATYCGAASIAASEPCEGSLVNGDMLLAVAAGTLALTIAAQRAAGRKEVRGPGTFLPALIDELAMLSPGAVLGTATIDVETE</sequence>
<evidence type="ECO:0000313" key="2">
    <source>
        <dbReference type="Proteomes" id="UP001207468"/>
    </source>
</evidence>
<organism evidence="1 2">
    <name type="scientific">Russula earlei</name>
    <dbReference type="NCBI Taxonomy" id="71964"/>
    <lineage>
        <taxon>Eukaryota</taxon>
        <taxon>Fungi</taxon>
        <taxon>Dikarya</taxon>
        <taxon>Basidiomycota</taxon>
        <taxon>Agaricomycotina</taxon>
        <taxon>Agaricomycetes</taxon>
        <taxon>Russulales</taxon>
        <taxon>Russulaceae</taxon>
        <taxon>Russula</taxon>
    </lineage>
</organism>
<comment type="caution">
    <text evidence="1">The sequence shown here is derived from an EMBL/GenBank/DDBJ whole genome shotgun (WGS) entry which is preliminary data.</text>
</comment>
<gene>
    <name evidence="1" type="ORF">F5148DRAFT_978743</name>
</gene>
<protein>
    <submittedName>
        <fullName evidence="1">Thiamine biosynthetic bifunctional enzyme</fullName>
    </submittedName>
</protein>
<accession>A0ACC0UC09</accession>
<keyword evidence="2" id="KW-1185">Reference proteome</keyword>
<dbReference type="EMBL" id="JAGFNK010000070">
    <property type="protein sequence ID" value="KAI9509171.1"/>
    <property type="molecule type" value="Genomic_DNA"/>
</dbReference>
<evidence type="ECO:0000313" key="1">
    <source>
        <dbReference type="EMBL" id="KAI9509171.1"/>
    </source>
</evidence>
<reference evidence="1" key="1">
    <citation type="submission" date="2021-03" db="EMBL/GenBank/DDBJ databases">
        <title>Evolutionary priming and transition to the ectomycorrhizal habit in an iconic lineage of mushroom-forming fungi: is preadaptation a requirement?</title>
        <authorList>
            <consortium name="DOE Joint Genome Institute"/>
            <person name="Looney B.P."/>
            <person name="Miyauchi S."/>
            <person name="Morin E."/>
            <person name="Drula E."/>
            <person name="Courty P.E."/>
            <person name="Chicoki N."/>
            <person name="Fauchery L."/>
            <person name="Kohler A."/>
            <person name="Kuo A."/>
            <person name="LaButti K."/>
            <person name="Pangilinan J."/>
            <person name="Lipzen A."/>
            <person name="Riley R."/>
            <person name="Andreopoulos W."/>
            <person name="He G."/>
            <person name="Johnson J."/>
            <person name="Barry K.W."/>
            <person name="Grigoriev I.V."/>
            <person name="Nagy L."/>
            <person name="Hibbett D."/>
            <person name="Henrissat B."/>
            <person name="Matheny P.B."/>
            <person name="Labbe J."/>
            <person name="Martin A.F."/>
        </authorList>
    </citation>
    <scope>NUCLEOTIDE SEQUENCE</scope>
    <source>
        <strain evidence="1">BPL698</strain>
    </source>
</reference>